<accession>A0A369THP5</accession>
<evidence type="ECO:0000313" key="1">
    <source>
        <dbReference type="EMBL" id="RDD64750.1"/>
    </source>
</evidence>
<gene>
    <name evidence="1" type="ORF">DU478_18645</name>
</gene>
<protein>
    <submittedName>
        <fullName evidence="1">Uncharacterized protein</fullName>
    </submittedName>
</protein>
<comment type="caution">
    <text evidence="1">The sequence shown here is derived from an EMBL/GenBank/DDBJ whole genome shotgun (WGS) entry which is preliminary data.</text>
</comment>
<reference evidence="1 2" key="1">
    <citation type="submission" date="2018-07" db="EMBL/GenBank/DDBJ databases">
        <title>Thalassococcus profundi sp. nov., a marine bacterium isolated from deep seawater of Okinawa Trough.</title>
        <authorList>
            <person name="Yu M."/>
        </authorList>
    </citation>
    <scope>NUCLEOTIDE SEQUENCE [LARGE SCALE GENOMIC DNA]</scope>
    <source>
        <strain evidence="1 2">WRAS1</strain>
    </source>
</reference>
<name>A0A369THP5_9RHOB</name>
<proteinExistence type="predicted"/>
<dbReference type="Proteomes" id="UP000253977">
    <property type="component" value="Unassembled WGS sequence"/>
</dbReference>
<dbReference type="EMBL" id="QPMK01000018">
    <property type="protein sequence ID" value="RDD64750.1"/>
    <property type="molecule type" value="Genomic_DNA"/>
</dbReference>
<dbReference type="AlphaFoldDB" id="A0A369THP5"/>
<sequence>MGTLQPDKGGQAARIGVVEKGLAGSYPRSTRTLLRMHMSQLVRLLKPSTRWISVRWVPSGFLVRPACKASGIDRTNLRKLSVSAA</sequence>
<keyword evidence="2" id="KW-1185">Reference proteome</keyword>
<evidence type="ECO:0000313" key="2">
    <source>
        <dbReference type="Proteomes" id="UP000253977"/>
    </source>
</evidence>
<organism evidence="1 2">
    <name type="scientific">Thalassococcus profundi</name>
    <dbReference type="NCBI Taxonomy" id="2282382"/>
    <lineage>
        <taxon>Bacteria</taxon>
        <taxon>Pseudomonadati</taxon>
        <taxon>Pseudomonadota</taxon>
        <taxon>Alphaproteobacteria</taxon>
        <taxon>Rhodobacterales</taxon>
        <taxon>Roseobacteraceae</taxon>
        <taxon>Thalassococcus</taxon>
    </lineage>
</organism>